<dbReference type="Proteomes" id="UP000288789">
    <property type="component" value="Unassembled WGS sequence"/>
</dbReference>
<name>A0A443YZJ1_9GAMM</name>
<keyword evidence="2" id="KW-1185">Reference proteome</keyword>
<gene>
    <name evidence="1" type="ORF">EGC76_08205</name>
</gene>
<protein>
    <submittedName>
        <fullName evidence="1">Uncharacterized protein</fullName>
    </submittedName>
</protein>
<dbReference type="RefSeq" id="WP_128352503.1">
    <property type="nucleotide sequence ID" value="NZ_JBLXIM010000002.1"/>
</dbReference>
<reference evidence="1 2" key="1">
    <citation type="submission" date="2018-12" db="EMBL/GenBank/DDBJ databases">
        <authorList>
            <person name="Li A."/>
            <person name="Zhang M."/>
            <person name="Zhu H."/>
        </authorList>
    </citation>
    <scope>NUCLEOTIDE SEQUENCE [LARGE SCALE GENOMIC DNA]</scope>
    <source>
        <strain evidence="1 2">R04H25</strain>
    </source>
</reference>
<evidence type="ECO:0000313" key="1">
    <source>
        <dbReference type="EMBL" id="RWU09598.1"/>
    </source>
</evidence>
<sequence>MNATGSRISSENLINDVIPKLKTVEFILDTKLRAIIANSKDASQRSRYEVLQQEFQLELMMIQMNLEHLLNRYADILQPAGKRPENTLLDLDDSEQVALTAVANLYRKVSEFASKL</sequence>
<organism evidence="1 2">
    <name type="scientific">Pseudidiomarina gelatinasegens</name>
    <dbReference type="NCBI Taxonomy" id="2487740"/>
    <lineage>
        <taxon>Bacteria</taxon>
        <taxon>Pseudomonadati</taxon>
        <taxon>Pseudomonadota</taxon>
        <taxon>Gammaproteobacteria</taxon>
        <taxon>Alteromonadales</taxon>
        <taxon>Idiomarinaceae</taxon>
        <taxon>Pseudidiomarina</taxon>
    </lineage>
</organism>
<accession>A0A443YZJ1</accession>
<dbReference type="AlphaFoldDB" id="A0A443YZJ1"/>
<evidence type="ECO:0000313" key="2">
    <source>
        <dbReference type="Proteomes" id="UP000288789"/>
    </source>
</evidence>
<comment type="caution">
    <text evidence="1">The sequence shown here is derived from an EMBL/GenBank/DDBJ whole genome shotgun (WGS) entry which is preliminary data.</text>
</comment>
<dbReference type="EMBL" id="RSFE01000005">
    <property type="protein sequence ID" value="RWU09598.1"/>
    <property type="molecule type" value="Genomic_DNA"/>
</dbReference>
<proteinExistence type="predicted"/>
<dbReference type="OrthoDB" id="6238442at2"/>